<dbReference type="EMBL" id="CAKASE010000054">
    <property type="protein sequence ID" value="CAG9565708.1"/>
    <property type="molecule type" value="Genomic_DNA"/>
</dbReference>
<sequence length="87" mass="9505">MALHKHSAKCQSVVSEADVASIVASFFASAEKKIIKNRIRIPALNCTPANERDVCGSERSECSREDSRRPVKNMAYMLIGGLGNLPE</sequence>
<comment type="caution">
    <text evidence="1">The sequence shown here is derived from an EMBL/GenBank/DDBJ whole genome shotgun (WGS) entry which is preliminary data.</text>
</comment>
<protein>
    <submittedName>
        <fullName evidence="1">(African queen) hypothetical protein</fullName>
    </submittedName>
</protein>
<dbReference type="Proteomes" id="UP000789524">
    <property type="component" value="Unassembled WGS sequence"/>
</dbReference>
<evidence type="ECO:0000313" key="2">
    <source>
        <dbReference type="Proteomes" id="UP000789524"/>
    </source>
</evidence>
<gene>
    <name evidence="1" type="ORF">DCHRY22_LOCUS6498</name>
</gene>
<accession>A0A8J2QT76</accession>
<reference evidence="1" key="1">
    <citation type="submission" date="2021-09" db="EMBL/GenBank/DDBJ databases">
        <authorList>
            <person name="Martin H S."/>
        </authorList>
    </citation>
    <scope>NUCLEOTIDE SEQUENCE</scope>
</reference>
<proteinExistence type="predicted"/>
<name>A0A8J2QT76_9NEOP</name>
<evidence type="ECO:0000313" key="1">
    <source>
        <dbReference type="EMBL" id="CAG9565708.1"/>
    </source>
</evidence>
<dbReference type="AlphaFoldDB" id="A0A8J2QT76"/>
<organism evidence="1 2">
    <name type="scientific">Danaus chrysippus</name>
    <name type="common">African queen</name>
    <dbReference type="NCBI Taxonomy" id="151541"/>
    <lineage>
        <taxon>Eukaryota</taxon>
        <taxon>Metazoa</taxon>
        <taxon>Ecdysozoa</taxon>
        <taxon>Arthropoda</taxon>
        <taxon>Hexapoda</taxon>
        <taxon>Insecta</taxon>
        <taxon>Pterygota</taxon>
        <taxon>Neoptera</taxon>
        <taxon>Endopterygota</taxon>
        <taxon>Lepidoptera</taxon>
        <taxon>Glossata</taxon>
        <taxon>Ditrysia</taxon>
        <taxon>Papilionoidea</taxon>
        <taxon>Nymphalidae</taxon>
        <taxon>Danainae</taxon>
        <taxon>Danaini</taxon>
        <taxon>Danaina</taxon>
        <taxon>Danaus</taxon>
        <taxon>Anosia</taxon>
    </lineage>
</organism>
<keyword evidence="2" id="KW-1185">Reference proteome</keyword>